<dbReference type="AlphaFoldDB" id="A0A6V7H3Q6"/>
<proteinExistence type="predicted"/>
<comment type="caution">
    <text evidence="1">The sequence shown here is derived from an EMBL/GenBank/DDBJ whole genome shotgun (WGS) entry which is preliminary data.</text>
</comment>
<reference evidence="1" key="1">
    <citation type="submission" date="2020-07" db="EMBL/GenBank/DDBJ databases">
        <authorList>
            <person name="Nazaruddin N."/>
        </authorList>
    </citation>
    <scope>NUCLEOTIDE SEQUENCE</scope>
</reference>
<accession>A0A6V7H3Q6</accession>
<feature type="non-terminal residue" evidence="1">
    <location>
        <position position="1"/>
    </location>
</feature>
<gene>
    <name evidence="1" type="ORF">MHI_LOCUS413940</name>
</gene>
<protein>
    <submittedName>
        <fullName evidence="1">Uncharacterized protein</fullName>
    </submittedName>
</protein>
<dbReference type="Proteomes" id="UP000752696">
    <property type="component" value="Unassembled WGS sequence"/>
</dbReference>
<evidence type="ECO:0000313" key="1">
    <source>
        <dbReference type="EMBL" id="CAD1473807.1"/>
    </source>
</evidence>
<dbReference type="EMBL" id="CAJDYZ010006900">
    <property type="protein sequence ID" value="CAD1473807.1"/>
    <property type="molecule type" value="Genomic_DNA"/>
</dbReference>
<feature type="non-terminal residue" evidence="1">
    <location>
        <position position="60"/>
    </location>
</feature>
<name>A0A6V7H3Q6_9HYME</name>
<organism evidence="1 2">
    <name type="scientific">Heterotrigona itama</name>
    <dbReference type="NCBI Taxonomy" id="395501"/>
    <lineage>
        <taxon>Eukaryota</taxon>
        <taxon>Metazoa</taxon>
        <taxon>Ecdysozoa</taxon>
        <taxon>Arthropoda</taxon>
        <taxon>Hexapoda</taxon>
        <taxon>Insecta</taxon>
        <taxon>Pterygota</taxon>
        <taxon>Neoptera</taxon>
        <taxon>Endopterygota</taxon>
        <taxon>Hymenoptera</taxon>
        <taxon>Apocrita</taxon>
        <taxon>Aculeata</taxon>
        <taxon>Apoidea</taxon>
        <taxon>Anthophila</taxon>
        <taxon>Apidae</taxon>
        <taxon>Heterotrigona</taxon>
    </lineage>
</organism>
<keyword evidence="2" id="KW-1185">Reference proteome</keyword>
<sequence>RFPILIGTIPLYFPCSASQYYIQFFNLIYEKICDNTSSNANANIGIIKCIIPCGKRPSIS</sequence>
<evidence type="ECO:0000313" key="2">
    <source>
        <dbReference type="Proteomes" id="UP000752696"/>
    </source>
</evidence>